<feature type="chain" id="PRO_5039635856" evidence="6">
    <location>
        <begin position="26"/>
        <end position="578"/>
    </location>
</feature>
<dbReference type="SUPFAM" id="SSF48452">
    <property type="entry name" value="TPR-like"/>
    <property type="match status" value="1"/>
</dbReference>
<evidence type="ECO:0000313" key="8">
    <source>
        <dbReference type="EMBL" id="MBO8432094.1"/>
    </source>
</evidence>
<comment type="similarity">
    <text evidence="2">Belongs to the SusD family.</text>
</comment>
<evidence type="ECO:0000256" key="5">
    <source>
        <dbReference type="ARBA" id="ARBA00023237"/>
    </source>
</evidence>
<organism evidence="8 9">
    <name type="scientific">Candidatus Pullibacteroides excrementavium</name>
    <dbReference type="NCBI Taxonomy" id="2840905"/>
    <lineage>
        <taxon>Bacteria</taxon>
        <taxon>Pseudomonadati</taxon>
        <taxon>Bacteroidota</taxon>
        <taxon>Bacteroidia</taxon>
        <taxon>Bacteroidales</taxon>
        <taxon>Candidatus Pullibacteroides</taxon>
    </lineage>
</organism>
<feature type="domain" description="RagB/SusD" evidence="7">
    <location>
        <begin position="381"/>
        <end position="512"/>
    </location>
</feature>
<keyword evidence="5" id="KW-0998">Cell outer membrane</keyword>
<feature type="signal peptide" evidence="6">
    <location>
        <begin position="1"/>
        <end position="25"/>
    </location>
</feature>
<reference evidence="8" key="2">
    <citation type="journal article" date="2021" name="PeerJ">
        <title>Extensive microbial diversity within the chicken gut microbiome revealed by metagenomics and culture.</title>
        <authorList>
            <person name="Gilroy R."/>
            <person name="Ravi A."/>
            <person name="Getino M."/>
            <person name="Pursley I."/>
            <person name="Horton D.L."/>
            <person name="Alikhan N.F."/>
            <person name="Baker D."/>
            <person name="Gharbi K."/>
            <person name="Hall N."/>
            <person name="Watson M."/>
            <person name="Adriaenssens E.M."/>
            <person name="Foster-Nyarko E."/>
            <person name="Jarju S."/>
            <person name="Secka A."/>
            <person name="Antonio M."/>
            <person name="Oren A."/>
            <person name="Chaudhuri R.R."/>
            <person name="La Ragione R."/>
            <person name="Hildebrand F."/>
            <person name="Pallen M.J."/>
        </authorList>
    </citation>
    <scope>NUCLEOTIDE SEQUENCE</scope>
    <source>
        <strain evidence="8">2889</strain>
    </source>
</reference>
<proteinExistence type="inferred from homology"/>
<dbReference type="InterPro" id="IPR011990">
    <property type="entry name" value="TPR-like_helical_dom_sf"/>
</dbReference>
<evidence type="ECO:0000256" key="2">
    <source>
        <dbReference type="ARBA" id="ARBA00006275"/>
    </source>
</evidence>
<accession>A0A9D9H100</accession>
<evidence type="ECO:0000259" key="7">
    <source>
        <dbReference type="Pfam" id="PF07980"/>
    </source>
</evidence>
<evidence type="ECO:0000256" key="1">
    <source>
        <dbReference type="ARBA" id="ARBA00004442"/>
    </source>
</evidence>
<evidence type="ECO:0000256" key="6">
    <source>
        <dbReference type="SAM" id="SignalP"/>
    </source>
</evidence>
<comment type="subcellular location">
    <subcellularLocation>
        <location evidence="1">Cell outer membrane</location>
    </subcellularLocation>
</comment>
<dbReference type="EMBL" id="JADIMZ010000029">
    <property type="protein sequence ID" value="MBO8432094.1"/>
    <property type="molecule type" value="Genomic_DNA"/>
</dbReference>
<evidence type="ECO:0000256" key="4">
    <source>
        <dbReference type="ARBA" id="ARBA00023136"/>
    </source>
</evidence>
<evidence type="ECO:0000256" key="3">
    <source>
        <dbReference type="ARBA" id="ARBA00022729"/>
    </source>
</evidence>
<dbReference type="GO" id="GO:0009279">
    <property type="term" value="C:cell outer membrane"/>
    <property type="evidence" value="ECO:0007669"/>
    <property type="project" value="UniProtKB-SubCell"/>
</dbReference>
<sequence length="578" mass="63352">MKKIKNIAFAAALVPVVLLSSCSNDYLDRAPSTAMDTEVILNDPSLVPSTVVGTMSMMASASAWGRDLVVVGDVVTDLVNTTRRNQGTMQDIEQWIVTTNSTDAASFWAAPYQIAASAARTVEAAKRLLADSASLSDDEIEQLYNSIATSLTVKVFCEYTLAQYFCLDYNLDDNNGGKQHTIPGTNPTKVGIILLKDRALGNSEPANMSSLEDTYTFMEQEIADAINAYGKSQNTCMLGAADVRYYPSITALYMIQAKVHLAQHEYNEALQAAENALSNLSVVGANGELISSAENLIAAYGATPSSEDIWQLNYTSQDNLSANSLNTLFGTYGFSPTPYAYGLFETDDIRRALYSSSTGSAPSSESGSWCLKYAADDGVFNVPVLRVPELYLIKAECEAALDGNGSRAYATLYNNLISKRDTTVTEENFAARYPNLVASATFQTYPANGVAQGFLAGLMDEYARELLCEGQRWSFLRRNGIALSREGSREDQDFRSHFMNYPLCRFSYPVPFVEFSTQQWKDGRPVDLAGNPIPGQSKNWQTNAWDEANGNNYSLQVELPEEGFDYQNQNDRPGVAIE</sequence>
<dbReference type="AlphaFoldDB" id="A0A9D9H100"/>
<dbReference type="Proteomes" id="UP000823612">
    <property type="component" value="Unassembled WGS sequence"/>
</dbReference>
<evidence type="ECO:0000313" key="9">
    <source>
        <dbReference type="Proteomes" id="UP000823612"/>
    </source>
</evidence>
<dbReference type="InterPro" id="IPR012944">
    <property type="entry name" value="SusD_RagB_dom"/>
</dbReference>
<gene>
    <name evidence="8" type="ORF">IAB08_02215</name>
</gene>
<dbReference type="PROSITE" id="PS51257">
    <property type="entry name" value="PROKAR_LIPOPROTEIN"/>
    <property type="match status" value="1"/>
</dbReference>
<dbReference type="Gene3D" id="1.25.40.390">
    <property type="match status" value="1"/>
</dbReference>
<keyword evidence="4" id="KW-0472">Membrane</keyword>
<reference evidence="8" key="1">
    <citation type="submission" date="2020-10" db="EMBL/GenBank/DDBJ databases">
        <authorList>
            <person name="Gilroy R."/>
        </authorList>
    </citation>
    <scope>NUCLEOTIDE SEQUENCE</scope>
    <source>
        <strain evidence="8">2889</strain>
    </source>
</reference>
<keyword evidence="3 6" id="KW-0732">Signal</keyword>
<name>A0A9D9H100_9BACT</name>
<comment type="caution">
    <text evidence="8">The sequence shown here is derived from an EMBL/GenBank/DDBJ whole genome shotgun (WGS) entry which is preliminary data.</text>
</comment>
<dbReference type="Pfam" id="PF07980">
    <property type="entry name" value="SusD_RagB"/>
    <property type="match status" value="1"/>
</dbReference>
<protein>
    <submittedName>
        <fullName evidence="8">RagB/SusD family nutrient uptake outer membrane protein</fullName>
    </submittedName>
</protein>